<feature type="transmembrane region" description="Helical" evidence="6">
    <location>
        <begin position="31"/>
        <end position="57"/>
    </location>
</feature>
<dbReference type="EMBL" id="SNZP01000009">
    <property type="protein sequence ID" value="TDR77811.1"/>
    <property type="molecule type" value="Genomic_DNA"/>
</dbReference>
<dbReference type="GO" id="GO:0022857">
    <property type="term" value="F:transmembrane transporter activity"/>
    <property type="evidence" value="ECO:0007669"/>
    <property type="project" value="InterPro"/>
</dbReference>
<evidence type="ECO:0000256" key="6">
    <source>
        <dbReference type="SAM" id="Phobius"/>
    </source>
</evidence>
<dbReference type="Gene3D" id="1.20.1740.10">
    <property type="entry name" value="Amino acid/polyamine transporter I"/>
    <property type="match status" value="1"/>
</dbReference>
<feature type="transmembrane region" description="Helical" evidence="6">
    <location>
        <begin position="402"/>
        <end position="419"/>
    </location>
</feature>
<dbReference type="PANTHER" id="PTHR42770:SF5">
    <property type="entry name" value="CADAVERINE_LYSINE ANTIPORTER"/>
    <property type="match status" value="1"/>
</dbReference>
<feature type="transmembrane region" description="Helical" evidence="6">
    <location>
        <begin position="119"/>
        <end position="139"/>
    </location>
</feature>
<dbReference type="Pfam" id="PF13520">
    <property type="entry name" value="AA_permease_2"/>
    <property type="match status" value="1"/>
</dbReference>
<proteinExistence type="predicted"/>
<gene>
    <name evidence="7" type="ORF">DFP86_10951</name>
</gene>
<keyword evidence="8" id="KW-1185">Reference proteome</keyword>
<dbReference type="RefSeq" id="WP_166642244.1">
    <property type="nucleotide sequence ID" value="NZ_SNZP01000009.1"/>
</dbReference>
<organism evidence="7 8">
    <name type="scientific">Paludibacterium purpuratum</name>
    <dbReference type="NCBI Taxonomy" id="1144873"/>
    <lineage>
        <taxon>Bacteria</taxon>
        <taxon>Pseudomonadati</taxon>
        <taxon>Pseudomonadota</taxon>
        <taxon>Betaproteobacteria</taxon>
        <taxon>Neisseriales</taxon>
        <taxon>Chromobacteriaceae</taxon>
        <taxon>Paludibacterium</taxon>
    </lineage>
</organism>
<evidence type="ECO:0000256" key="2">
    <source>
        <dbReference type="ARBA" id="ARBA00022475"/>
    </source>
</evidence>
<feature type="transmembrane region" description="Helical" evidence="6">
    <location>
        <begin position="7"/>
        <end position="25"/>
    </location>
</feature>
<dbReference type="Proteomes" id="UP000295611">
    <property type="component" value="Unassembled WGS sequence"/>
</dbReference>
<keyword evidence="2" id="KW-1003">Cell membrane</keyword>
<feature type="transmembrane region" description="Helical" evidence="6">
    <location>
        <begin position="378"/>
        <end position="396"/>
    </location>
</feature>
<feature type="transmembrane region" description="Helical" evidence="6">
    <location>
        <begin position="273"/>
        <end position="297"/>
    </location>
</feature>
<name>A0A4R7B2Q8_9NEIS</name>
<feature type="transmembrane region" description="Helical" evidence="6">
    <location>
        <begin position="87"/>
        <end position="107"/>
    </location>
</feature>
<evidence type="ECO:0000256" key="5">
    <source>
        <dbReference type="ARBA" id="ARBA00023136"/>
    </source>
</evidence>
<keyword evidence="4 6" id="KW-1133">Transmembrane helix</keyword>
<comment type="subcellular location">
    <subcellularLocation>
        <location evidence="1">Cell membrane</location>
        <topology evidence="1">Multi-pass membrane protein</topology>
    </subcellularLocation>
</comment>
<dbReference type="AlphaFoldDB" id="A0A4R7B2Q8"/>
<dbReference type="PANTHER" id="PTHR42770">
    <property type="entry name" value="AMINO ACID TRANSPORTER-RELATED"/>
    <property type="match status" value="1"/>
</dbReference>
<dbReference type="PIRSF" id="PIRSF006060">
    <property type="entry name" value="AA_transporter"/>
    <property type="match status" value="1"/>
</dbReference>
<feature type="transmembrane region" description="Helical" evidence="6">
    <location>
        <begin position="220"/>
        <end position="246"/>
    </location>
</feature>
<dbReference type="InterPro" id="IPR002293">
    <property type="entry name" value="AA/rel_permease1"/>
</dbReference>
<feature type="transmembrane region" description="Helical" evidence="6">
    <location>
        <begin position="318"/>
        <end position="340"/>
    </location>
</feature>
<dbReference type="GO" id="GO:0005886">
    <property type="term" value="C:plasma membrane"/>
    <property type="evidence" value="ECO:0007669"/>
    <property type="project" value="UniProtKB-SubCell"/>
</dbReference>
<evidence type="ECO:0000313" key="7">
    <source>
        <dbReference type="EMBL" id="TDR77811.1"/>
    </source>
</evidence>
<keyword evidence="5 6" id="KW-0472">Membrane</keyword>
<evidence type="ECO:0000313" key="8">
    <source>
        <dbReference type="Proteomes" id="UP000295611"/>
    </source>
</evidence>
<comment type="caution">
    <text evidence="7">The sequence shown here is derived from an EMBL/GenBank/DDBJ whole genome shotgun (WGS) entry which is preliminary data.</text>
</comment>
<reference evidence="7 8" key="1">
    <citation type="submission" date="2019-03" db="EMBL/GenBank/DDBJ databases">
        <title>Genomic Encyclopedia of Type Strains, Phase III (KMG-III): the genomes of soil and plant-associated and newly described type strains.</title>
        <authorList>
            <person name="Whitman W."/>
        </authorList>
    </citation>
    <scope>NUCLEOTIDE SEQUENCE [LARGE SCALE GENOMIC DNA]</scope>
    <source>
        <strain evidence="7 8">CECT 8976</strain>
    </source>
</reference>
<evidence type="ECO:0000256" key="4">
    <source>
        <dbReference type="ARBA" id="ARBA00022989"/>
    </source>
</evidence>
<sequence>MKSEYKIGVGLATFLVMANMLGSGISMVPAYMASIGTIGMISWLISIVGAVSLALVFSRLAIVDPAEGGVVAYASKVSPVLGRQTQIFYVLANLTGNLAVAATSIAYFSMLFPALQDPLIASISIIVETWILAFIAMMGIGWVARLATLGVVMIALQIVSVGSYGWLSFSPTLFAANWNVSGTGELSAIFSGILVCLWSFLGVETASVNSGLVKNPTRTVPLATMLGVGLVCVIYFLSCTVIGGLFSMKVLANTPAPWVLAVSELFSPKLGPLVAAAESVLCFASLCSWILIVAEAAARAGKDGTLPKIFAETNPRGVPAKGIVIEAAIMTAAMIVAIVLKQNLVSIFGTTAVLASLFVLFPYFYSILYLLKRREKKGPMLMAASILGMLFCFVAIAGGTQVQLALTLVVALALFLLSVRSDGKAEASEVSTAPQLEAAD</sequence>
<keyword evidence="3 6" id="KW-0812">Transmembrane</keyword>
<protein>
    <submittedName>
        <fullName evidence="7">Cadaverine:lysine antiporter</fullName>
    </submittedName>
</protein>
<feature type="transmembrane region" description="Helical" evidence="6">
    <location>
        <begin position="187"/>
        <end position="208"/>
    </location>
</feature>
<feature type="transmembrane region" description="Helical" evidence="6">
    <location>
        <begin position="346"/>
        <end position="371"/>
    </location>
</feature>
<dbReference type="InterPro" id="IPR050367">
    <property type="entry name" value="APC_superfamily"/>
</dbReference>
<feature type="transmembrane region" description="Helical" evidence="6">
    <location>
        <begin position="146"/>
        <end position="167"/>
    </location>
</feature>
<evidence type="ECO:0000256" key="3">
    <source>
        <dbReference type="ARBA" id="ARBA00022692"/>
    </source>
</evidence>
<evidence type="ECO:0000256" key="1">
    <source>
        <dbReference type="ARBA" id="ARBA00004651"/>
    </source>
</evidence>
<accession>A0A4R7B2Q8</accession>